<dbReference type="EMBL" id="SJPW01000004">
    <property type="protein sequence ID" value="TWU54337.1"/>
    <property type="molecule type" value="Genomic_DNA"/>
</dbReference>
<accession>A0A5C6F1S8</accession>
<evidence type="ECO:0000256" key="1">
    <source>
        <dbReference type="SAM" id="SignalP"/>
    </source>
</evidence>
<dbReference type="OrthoDB" id="267637at2"/>
<feature type="chain" id="PRO_5022851681" description="Ice-binding protein C-terminal domain-containing protein" evidence="1">
    <location>
        <begin position="20"/>
        <end position="257"/>
    </location>
</feature>
<dbReference type="RefSeq" id="WP_146458572.1">
    <property type="nucleotide sequence ID" value="NZ_SJPW01000004.1"/>
</dbReference>
<keyword evidence="4" id="KW-1185">Reference proteome</keyword>
<feature type="domain" description="Ice-binding protein C-terminal" evidence="2">
    <location>
        <begin position="233"/>
        <end position="253"/>
    </location>
</feature>
<evidence type="ECO:0000313" key="3">
    <source>
        <dbReference type="EMBL" id="TWU54337.1"/>
    </source>
</evidence>
<comment type="caution">
    <text evidence="3">The sequence shown here is derived from an EMBL/GenBank/DDBJ whole genome shotgun (WGS) entry which is preliminary data.</text>
</comment>
<dbReference type="Pfam" id="PF07589">
    <property type="entry name" value="PEP-CTERM"/>
    <property type="match status" value="1"/>
</dbReference>
<dbReference type="Pfam" id="PF22825">
    <property type="entry name" value="HpiC1-like"/>
    <property type="match status" value="1"/>
</dbReference>
<evidence type="ECO:0000313" key="4">
    <source>
        <dbReference type="Proteomes" id="UP000318288"/>
    </source>
</evidence>
<protein>
    <recommendedName>
        <fullName evidence="2">Ice-binding protein C-terminal domain-containing protein</fullName>
    </recommendedName>
</protein>
<gene>
    <name evidence="3" type="ORF">Poly51_30540</name>
</gene>
<proteinExistence type="predicted"/>
<feature type="signal peptide" evidence="1">
    <location>
        <begin position="1"/>
        <end position="19"/>
    </location>
</feature>
<dbReference type="Proteomes" id="UP000318288">
    <property type="component" value="Unassembled WGS sequence"/>
</dbReference>
<sequence precursor="true">MYRIHIVIVAFLAHLNVHAPDASAELVTVINSGFEDISGESPFNEFTFGPLNGWDLYDPDGIAAGGGAGATYYIGTLTPNAPTNFTAGAAEGQRVGIAFNFAGSGGQGEYGMQQTLSATLQANTHYQLDVEIGNIASGIAQNGDDFNLNGFPGYRVDLLAGGAVLDQDDNSLSGSIAEGDFGTSSLSFTTGDTHSLLGQALGIRLVNLNQIDLMYPGAHLEVDFDNVRLNATAVPEPSSLVLLALGGVVAFRRLFLA</sequence>
<evidence type="ECO:0000259" key="2">
    <source>
        <dbReference type="Pfam" id="PF07589"/>
    </source>
</evidence>
<name>A0A5C6F1S8_9BACT</name>
<dbReference type="NCBIfam" id="TIGR02595">
    <property type="entry name" value="PEP_CTERM"/>
    <property type="match status" value="1"/>
</dbReference>
<keyword evidence="1" id="KW-0732">Signal</keyword>
<organism evidence="3 4">
    <name type="scientific">Rubripirellula tenax</name>
    <dbReference type="NCBI Taxonomy" id="2528015"/>
    <lineage>
        <taxon>Bacteria</taxon>
        <taxon>Pseudomonadati</taxon>
        <taxon>Planctomycetota</taxon>
        <taxon>Planctomycetia</taxon>
        <taxon>Pirellulales</taxon>
        <taxon>Pirellulaceae</taxon>
        <taxon>Rubripirellula</taxon>
    </lineage>
</organism>
<reference evidence="3 4" key="1">
    <citation type="submission" date="2019-02" db="EMBL/GenBank/DDBJ databases">
        <title>Deep-cultivation of Planctomycetes and their phenomic and genomic characterization uncovers novel biology.</title>
        <authorList>
            <person name="Wiegand S."/>
            <person name="Jogler M."/>
            <person name="Boedeker C."/>
            <person name="Pinto D."/>
            <person name="Vollmers J."/>
            <person name="Rivas-Marin E."/>
            <person name="Kohn T."/>
            <person name="Peeters S.H."/>
            <person name="Heuer A."/>
            <person name="Rast P."/>
            <person name="Oberbeckmann S."/>
            <person name="Bunk B."/>
            <person name="Jeske O."/>
            <person name="Meyerdierks A."/>
            <person name="Storesund J.E."/>
            <person name="Kallscheuer N."/>
            <person name="Luecker S."/>
            <person name="Lage O.M."/>
            <person name="Pohl T."/>
            <person name="Merkel B.J."/>
            <person name="Hornburger P."/>
            <person name="Mueller R.-W."/>
            <person name="Bruemmer F."/>
            <person name="Labrenz M."/>
            <person name="Spormann A.M."/>
            <person name="Op Den Camp H."/>
            <person name="Overmann J."/>
            <person name="Amann R."/>
            <person name="Jetten M.S.M."/>
            <person name="Mascher T."/>
            <person name="Medema M.H."/>
            <person name="Devos D.P."/>
            <person name="Kaster A.-K."/>
            <person name="Ovreas L."/>
            <person name="Rohde M."/>
            <person name="Galperin M.Y."/>
            <person name="Jogler C."/>
        </authorList>
    </citation>
    <scope>NUCLEOTIDE SEQUENCE [LARGE SCALE GENOMIC DNA]</scope>
    <source>
        <strain evidence="3 4">Poly51</strain>
    </source>
</reference>
<dbReference type="InterPro" id="IPR054720">
    <property type="entry name" value="HpiC1"/>
</dbReference>
<dbReference type="InterPro" id="IPR013424">
    <property type="entry name" value="Ice-binding_C"/>
</dbReference>
<dbReference type="AlphaFoldDB" id="A0A5C6F1S8"/>